<evidence type="ECO:0000313" key="2">
    <source>
        <dbReference type="Proteomes" id="UP000789572"/>
    </source>
</evidence>
<keyword evidence="2" id="KW-1185">Reference proteome</keyword>
<reference evidence="1" key="1">
    <citation type="submission" date="2021-06" db="EMBL/GenBank/DDBJ databases">
        <authorList>
            <person name="Kallberg Y."/>
            <person name="Tangrot J."/>
            <person name="Rosling A."/>
        </authorList>
    </citation>
    <scope>NUCLEOTIDE SEQUENCE</scope>
    <source>
        <strain evidence="1">IA702</strain>
    </source>
</reference>
<feature type="non-terminal residue" evidence="1">
    <location>
        <position position="1"/>
    </location>
</feature>
<name>A0A9N9D160_9GLOM</name>
<gene>
    <name evidence="1" type="ORF">POCULU_LOCUS8310</name>
</gene>
<organism evidence="1 2">
    <name type="scientific">Paraglomus occultum</name>
    <dbReference type="NCBI Taxonomy" id="144539"/>
    <lineage>
        <taxon>Eukaryota</taxon>
        <taxon>Fungi</taxon>
        <taxon>Fungi incertae sedis</taxon>
        <taxon>Mucoromycota</taxon>
        <taxon>Glomeromycotina</taxon>
        <taxon>Glomeromycetes</taxon>
        <taxon>Paraglomerales</taxon>
        <taxon>Paraglomeraceae</taxon>
        <taxon>Paraglomus</taxon>
    </lineage>
</organism>
<dbReference type="EMBL" id="CAJVPJ010002329">
    <property type="protein sequence ID" value="CAG8618658.1"/>
    <property type="molecule type" value="Genomic_DNA"/>
</dbReference>
<comment type="caution">
    <text evidence="1">The sequence shown here is derived from an EMBL/GenBank/DDBJ whole genome shotgun (WGS) entry which is preliminary data.</text>
</comment>
<dbReference type="AlphaFoldDB" id="A0A9N9D160"/>
<evidence type="ECO:0000313" key="1">
    <source>
        <dbReference type="EMBL" id="CAG8618658.1"/>
    </source>
</evidence>
<proteinExistence type="predicted"/>
<protein>
    <submittedName>
        <fullName evidence="1">8618_t:CDS:1</fullName>
    </submittedName>
</protein>
<sequence length="40" mass="4412">DEIAANDIGMLPKKSKHLVVSLLSRQHTLGLSLPRHLVHS</sequence>
<dbReference type="Proteomes" id="UP000789572">
    <property type="component" value="Unassembled WGS sequence"/>
</dbReference>
<accession>A0A9N9D160</accession>